<keyword evidence="5" id="KW-1185">Reference proteome</keyword>
<organism evidence="4 5">
    <name type="scientific">Williamsia serinedens</name>
    <dbReference type="NCBI Taxonomy" id="391736"/>
    <lineage>
        <taxon>Bacteria</taxon>
        <taxon>Bacillati</taxon>
        <taxon>Actinomycetota</taxon>
        <taxon>Actinomycetes</taxon>
        <taxon>Mycobacteriales</taxon>
        <taxon>Nocardiaceae</taxon>
        <taxon>Williamsia</taxon>
    </lineage>
</organism>
<sequence>MTDWIATDRVRLAESRLLDVAADLFADRGVDAVTMADIAAAAGCSRATLYRYFPTRTDVLTSYVRVTTERILRTIVRDTADVVDPRQRTVTAVTAALAAIRDDPALGPWFSTDAGLPARLAVSHPAIADAVRTVMGGDGPDAAATARWLTRSIIALVVMPEPSPDDERRCVERFLAPAVAVVGGG</sequence>
<evidence type="ECO:0000256" key="2">
    <source>
        <dbReference type="PROSITE-ProRule" id="PRU00335"/>
    </source>
</evidence>
<dbReference type="PANTHER" id="PTHR30055:SF200">
    <property type="entry name" value="HTH-TYPE TRANSCRIPTIONAL REPRESSOR BDCR"/>
    <property type="match status" value="1"/>
</dbReference>
<dbReference type="Proteomes" id="UP001205740">
    <property type="component" value="Unassembled WGS sequence"/>
</dbReference>
<evidence type="ECO:0000259" key="3">
    <source>
        <dbReference type="PROSITE" id="PS50977"/>
    </source>
</evidence>
<dbReference type="PRINTS" id="PR00455">
    <property type="entry name" value="HTHTETR"/>
</dbReference>
<evidence type="ECO:0000256" key="1">
    <source>
        <dbReference type="ARBA" id="ARBA00023125"/>
    </source>
</evidence>
<dbReference type="PANTHER" id="PTHR30055">
    <property type="entry name" value="HTH-TYPE TRANSCRIPTIONAL REGULATOR RUTR"/>
    <property type="match status" value="1"/>
</dbReference>
<dbReference type="Gene3D" id="1.10.357.10">
    <property type="entry name" value="Tetracycline Repressor, domain 2"/>
    <property type="match status" value="1"/>
</dbReference>
<reference evidence="4 5" key="1">
    <citation type="submission" date="2022-06" db="EMBL/GenBank/DDBJ databases">
        <title>Genomic Encyclopedia of Archaeal and Bacterial Type Strains, Phase II (KMG-II): from individual species to whole genera.</title>
        <authorList>
            <person name="Goeker M."/>
        </authorList>
    </citation>
    <scope>NUCLEOTIDE SEQUENCE [LARGE SCALE GENOMIC DNA]</scope>
    <source>
        <strain evidence="4 5">DSM 45037</strain>
    </source>
</reference>
<evidence type="ECO:0000313" key="5">
    <source>
        <dbReference type="Proteomes" id="UP001205740"/>
    </source>
</evidence>
<gene>
    <name evidence="4" type="ORF">LX12_002472</name>
</gene>
<dbReference type="InterPro" id="IPR001647">
    <property type="entry name" value="HTH_TetR"/>
</dbReference>
<feature type="DNA-binding region" description="H-T-H motif" evidence="2">
    <location>
        <begin position="34"/>
        <end position="53"/>
    </location>
</feature>
<dbReference type="PROSITE" id="PS50977">
    <property type="entry name" value="HTH_TETR_2"/>
    <property type="match status" value="1"/>
</dbReference>
<dbReference type="EMBL" id="JAMTCG010000004">
    <property type="protein sequence ID" value="MCP2161277.1"/>
    <property type="molecule type" value="Genomic_DNA"/>
</dbReference>
<dbReference type="SUPFAM" id="SSF46689">
    <property type="entry name" value="Homeodomain-like"/>
    <property type="match status" value="1"/>
</dbReference>
<comment type="caution">
    <text evidence="4">The sequence shown here is derived from an EMBL/GenBank/DDBJ whole genome shotgun (WGS) entry which is preliminary data.</text>
</comment>
<feature type="domain" description="HTH tetR-type" evidence="3">
    <location>
        <begin position="11"/>
        <end position="71"/>
    </location>
</feature>
<evidence type="ECO:0000313" key="4">
    <source>
        <dbReference type="EMBL" id="MCP2161277.1"/>
    </source>
</evidence>
<dbReference type="InterPro" id="IPR050109">
    <property type="entry name" value="HTH-type_TetR-like_transc_reg"/>
</dbReference>
<keyword evidence="1 2" id="KW-0238">DNA-binding</keyword>
<dbReference type="InterPro" id="IPR009057">
    <property type="entry name" value="Homeodomain-like_sf"/>
</dbReference>
<dbReference type="RefSeq" id="WP_253654852.1">
    <property type="nucleotide sequence ID" value="NZ_BAAAOE010000002.1"/>
</dbReference>
<accession>A0ABT1H3F7</accession>
<dbReference type="Pfam" id="PF00440">
    <property type="entry name" value="TetR_N"/>
    <property type="match status" value="1"/>
</dbReference>
<name>A0ABT1H3F7_9NOCA</name>
<proteinExistence type="predicted"/>
<protein>
    <submittedName>
        <fullName evidence="4">Transcriptional regulator, TetR family</fullName>
    </submittedName>
</protein>